<dbReference type="Proteomes" id="UP000006085">
    <property type="component" value="Unassembled WGS sequence"/>
</dbReference>
<reference evidence="1 2" key="1">
    <citation type="submission" date="2012-07" db="EMBL/GenBank/DDBJ databases">
        <title>The Genome Sequence of Bergeyella zoohelcum ATCC 43767.</title>
        <authorList>
            <consortium name="The Broad Institute Genome Sequencing Platform"/>
            <person name="Earl A."/>
            <person name="Ward D."/>
            <person name="Feldgarden M."/>
            <person name="Gevers D."/>
            <person name="Huys G."/>
            <person name="Walker B."/>
            <person name="Young S.K."/>
            <person name="Zeng Q."/>
            <person name="Gargeya S."/>
            <person name="Fitzgerald M."/>
            <person name="Haas B."/>
            <person name="Abouelleil A."/>
            <person name="Alvarado L."/>
            <person name="Arachchi H.M."/>
            <person name="Berlin A.M."/>
            <person name="Chapman S.B."/>
            <person name="Goldberg J."/>
            <person name="Griggs A."/>
            <person name="Gujja S."/>
            <person name="Hansen M."/>
            <person name="Howarth C."/>
            <person name="Imamovic A."/>
            <person name="Larimer J."/>
            <person name="McCowen C."/>
            <person name="Montmayeur A."/>
            <person name="Murphy C."/>
            <person name="Neiman D."/>
            <person name="Pearson M."/>
            <person name="Priest M."/>
            <person name="Roberts A."/>
            <person name="Saif S."/>
            <person name="Shea T."/>
            <person name="Sisk P."/>
            <person name="Sykes S."/>
            <person name="Wortman J."/>
            <person name="Nusbaum C."/>
            <person name="Birren B."/>
        </authorList>
    </citation>
    <scope>NUCLEOTIDE SEQUENCE [LARGE SCALE GENOMIC DNA]</scope>
    <source>
        <strain evidence="1 2">ATCC 43767</strain>
    </source>
</reference>
<dbReference type="EMBL" id="AGYA01000025">
    <property type="protein sequence ID" value="EKB56711.1"/>
    <property type="molecule type" value="Genomic_DNA"/>
</dbReference>
<accession>K1LPS3</accession>
<dbReference type="STRING" id="883096.HMPREF9699_01440"/>
<evidence type="ECO:0000313" key="1">
    <source>
        <dbReference type="EMBL" id="EKB56711.1"/>
    </source>
</evidence>
<dbReference type="RefSeq" id="WP_002663665.1">
    <property type="nucleotide sequence ID" value="NZ_JH932293.1"/>
</dbReference>
<dbReference type="AlphaFoldDB" id="K1LPS3"/>
<comment type="caution">
    <text evidence="1">The sequence shown here is derived from an EMBL/GenBank/DDBJ whole genome shotgun (WGS) entry which is preliminary data.</text>
</comment>
<dbReference type="OrthoDB" id="1231201at2"/>
<proteinExistence type="predicted"/>
<dbReference type="eggNOG" id="ENOG5033U9J">
    <property type="taxonomic scope" value="Bacteria"/>
</dbReference>
<name>K1LPS3_9FLAO</name>
<sequence>MKLTEHFDLLLNLEGKLKKNEQKELTKELIDELLNFPFSIECMEFSELFEHIRPNLIYKNYLAVIHRLKTTLSDERYDLDSKKIYEIIDGMCSLQKHNYNYHYKNILLPKSNNYLELNGRLESWCMRYDDSSFEMINLRNKHSFAKQEYKEEKIKSKEFYDDWKDKEKSLFYLLKFNVNSIIERLTDLEIQLLELKFFENYTGEIFINLEAINDLYKIFVKLELVKYINFLDFANQMAGKEIMCLEKNKGTDKYIAYSINKIGATFIKKESSENWKKIMIHHFDIKDYEKKINPSDDNKSEIHKEIDDIILKGQAVLLN</sequence>
<organism evidence="1 2">
    <name type="scientific">Bergeyella zoohelcum ATCC 43767</name>
    <dbReference type="NCBI Taxonomy" id="883096"/>
    <lineage>
        <taxon>Bacteria</taxon>
        <taxon>Pseudomonadati</taxon>
        <taxon>Bacteroidota</taxon>
        <taxon>Flavobacteriia</taxon>
        <taxon>Flavobacteriales</taxon>
        <taxon>Weeksellaceae</taxon>
        <taxon>Bergeyella</taxon>
    </lineage>
</organism>
<evidence type="ECO:0000313" key="2">
    <source>
        <dbReference type="Proteomes" id="UP000006085"/>
    </source>
</evidence>
<keyword evidence="2" id="KW-1185">Reference proteome</keyword>
<gene>
    <name evidence="1" type="ORF">HMPREF9699_01440</name>
</gene>
<dbReference type="HOGENOM" id="CLU_870614_0_0_10"/>
<protein>
    <submittedName>
        <fullName evidence="1">Uncharacterized protein</fullName>
    </submittedName>
</protein>